<dbReference type="EMBL" id="PYSW02000020">
    <property type="protein sequence ID" value="KAG2383574.1"/>
    <property type="molecule type" value="Genomic_DNA"/>
</dbReference>
<dbReference type="AlphaFoldDB" id="A0AA88GR01"/>
<reference evidence="1 2" key="1">
    <citation type="journal article" date="2018" name="BMC Genomics">
        <title>The genome of Naegleria lovaniensis, the basis for a comparative approach to unravel pathogenicity factors of the human pathogenic amoeba N. fowleri.</title>
        <authorList>
            <person name="Liechti N."/>
            <person name="Schurch N."/>
            <person name="Bruggmann R."/>
            <person name="Wittwer M."/>
        </authorList>
    </citation>
    <scope>NUCLEOTIDE SEQUENCE [LARGE SCALE GENOMIC DNA]</scope>
    <source>
        <strain evidence="1 2">ATCC 30569</strain>
    </source>
</reference>
<gene>
    <name evidence="1" type="ORF">C9374_004245</name>
</gene>
<dbReference type="InterPro" id="IPR032675">
    <property type="entry name" value="LRR_dom_sf"/>
</dbReference>
<proteinExistence type="predicted"/>
<dbReference type="GeneID" id="68096700"/>
<dbReference type="SUPFAM" id="SSF52047">
    <property type="entry name" value="RNI-like"/>
    <property type="match status" value="1"/>
</dbReference>
<sequence>MYTQETSLKKLVLSGGLNLSDLQDLLNCHKNVETLQMTNMKERFSPTLTLPTKLRYLNISNNLNLPQIKLPFLTQLIIDHAPFDQKQLGEILEHCPNLLFISAKYCKLLEVVDMRHRNLTTISLFGCVELKSCTIYCPKLAFLNIGKTSLTDETVANILKNNDALKQLHTSYCTNLVDPFNTVTSHRSLMIWNVGSCGLSDTALLNALQKVPTLQIMKN</sequence>
<dbReference type="RefSeq" id="XP_044549253.1">
    <property type="nucleotide sequence ID" value="XM_044693863.1"/>
</dbReference>
<comment type="caution">
    <text evidence="1">The sequence shown here is derived from an EMBL/GenBank/DDBJ whole genome shotgun (WGS) entry which is preliminary data.</text>
</comment>
<accession>A0AA88GR01</accession>
<keyword evidence="2" id="KW-1185">Reference proteome</keyword>
<organism evidence="1 2">
    <name type="scientific">Naegleria lovaniensis</name>
    <name type="common">Amoeba</name>
    <dbReference type="NCBI Taxonomy" id="51637"/>
    <lineage>
        <taxon>Eukaryota</taxon>
        <taxon>Discoba</taxon>
        <taxon>Heterolobosea</taxon>
        <taxon>Tetramitia</taxon>
        <taxon>Eutetramitia</taxon>
        <taxon>Vahlkampfiidae</taxon>
        <taxon>Naegleria</taxon>
    </lineage>
</organism>
<evidence type="ECO:0000313" key="2">
    <source>
        <dbReference type="Proteomes" id="UP000816034"/>
    </source>
</evidence>
<name>A0AA88GR01_NAELO</name>
<evidence type="ECO:0000313" key="1">
    <source>
        <dbReference type="EMBL" id="KAG2383574.1"/>
    </source>
</evidence>
<dbReference type="Proteomes" id="UP000816034">
    <property type="component" value="Unassembled WGS sequence"/>
</dbReference>
<dbReference type="Gene3D" id="3.80.10.10">
    <property type="entry name" value="Ribonuclease Inhibitor"/>
    <property type="match status" value="1"/>
</dbReference>
<protein>
    <submittedName>
        <fullName evidence="1">Uncharacterized protein</fullName>
    </submittedName>
</protein>